<proteinExistence type="predicted"/>
<accession>A0A5P8WDH9</accession>
<sequence length="50" mass="5440">MKGLPSAAPSSPLKMIIIIDGIVYFLEVPNYLSKNHAYLNLSSSECEALT</sequence>
<dbReference type="Proteomes" id="UP000326678">
    <property type="component" value="Chromosome Gxm2"/>
</dbReference>
<dbReference type="EMBL" id="CP045227">
    <property type="protein sequence ID" value="QFS50877.1"/>
    <property type="molecule type" value="Genomic_DNA"/>
</dbReference>
<name>A0A5P8WDH9_9NOSO</name>
<keyword evidence="2" id="KW-1185">Reference proteome</keyword>
<protein>
    <submittedName>
        <fullName evidence="1">L-lactate dehydrogenase</fullName>
    </submittedName>
</protein>
<evidence type="ECO:0000313" key="1">
    <source>
        <dbReference type="EMBL" id="QFS50877.1"/>
    </source>
</evidence>
<evidence type="ECO:0000313" key="2">
    <source>
        <dbReference type="Proteomes" id="UP000326678"/>
    </source>
</evidence>
<dbReference type="AlphaFoldDB" id="A0A5P8WDH9"/>
<organism evidence="1 2">
    <name type="scientific">Nostoc sphaeroides CCNUC1</name>
    <dbReference type="NCBI Taxonomy" id="2653204"/>
    <lineage>
        <taxon>Bacteria</taxon>
        <taxon>Bacillati</taxon>
        <taxon>Cyanobacteriota</taxon>
        <taxon>Cyanophyceae</taxon>
        <taxon>Nostocales</taxon>
        <taxon>Nostocaceae</taxon>
        <taxon>Nostoc</taxon>
    </lineage>
</organism>
<reference evidence="1 2" key="1">
    <citation type="submission" date="2019-10" db="EMBL/GenBank/DDBJ databases">
        <title>Genomic and transcriptomic insights into the perfect genentic adaptation of a filamentous nitrogen-fixing cyanobacterium to rice fields.</title>
        <authorList>
            <person name="Chen Z."/>
        </authorList>
    </citation>
    <scope>NUCLEOTIDE SEQUENCE [LARGE SCALE GENOMIC DNA]</scope>
    <source>
        <strain evidence="1">CCNUC1</strain>
    </source>
</reference>
<dbReference type="KEGG" id="nsh:GXM_08371"/>
<gene>
    <name evidence="1" type="ORF">GXM_08371</name>
</gene>